<keyword evidence="3 6" id="KW-0812">Transmembrane</keyword>
<dbReference type="InterPro" id="IPR015414">
    <property type="entry name" value="TMEM64"/>
</dbReference>
<reference evidence="9" key="1">
    <citation type="submission" date="2016-10" db="EMBL/GenBank/DDBJ databases">
        <authorList>
            <person name="Varghese N."/>
            <person name="Submissions S."/>
        </authorList>
    </citation>
    <scope>NUCLEOTIDE SEQUENCE [LARGE SCALE GENOMIC DNA]</scope>
    <source>
        <strain evidence="9">DSM 4771</strain>
    </source>
</reference>
<dbReference type="InterPro" id="IPR032816">
    <property type="entry name" value="VTT_dom"/>
</dbReference>
<dbReference type="Proteomes" id="UP000199225">
    <property type="component" value="Unassembled WGS sequence"/>
</dbReference>
<feature type="transmembrane region" description="Helical" evidence="6">
    <location>
        <begin position="82"/>
        <end position="102"/>
    </location>
</feature>
<dbReference type="GO" id="GO:0005886">
    <property type="term" value="C:plasma membrane"/>
    <property type="evidence" value="ECO:0007669"/>
    <property type="project" value="UniProtKB-SubCell"/>
</dbReference>
<keyword evidence="4 6" id="KW-1133">Transmembrane helix</keyword>
<evidence type="ECO:0000256" key="6">
    <source>
        <dbReference type="RuleBase" id="RU366058"/>
    </source>
</evidence>
<evidence type="ECO:0000256" key="4">
    <source>
        <dbReference type="ARBA" id="ARBA00022989"/>
    </source>
</evidence>
<accession>A0A1G8R358</accession>
<evidence type="ECO:0000256" key="5">
    <source>
        <dbReference type="ARBA" id="ARBA00023136"/>
    </source>
</evidence>
<feature type="domain" description="VTT" evidence="7">
    <location>
        <begin position="62"/>
        <end position="178"/>
    </location>
</feature>
<keyword evidence="5 6" id="KW-0472">Membrane</keyword>
<keyword evidence="2 6" id="KW-1003">Cell membrane</keyword>
<dbReference type="AlphaFoldDB" id="A0A1G8R358"/>
<proteinExistence type="inferred from homology"/>
<dbReference type="PANTHER" id="PTHR12677">
    <property type="entry name" value="GOLGI APPARATUS MEMBRANE PROTEIN TVP38-RELATED"/>
    <property type="match status" value="1"/>
</dbReference>
<keyword evidence="9" id="KW-1185">Reference proteome</keyword>
<feature type="transmembrane region" description="Helical" evidence="6">
    <location>
        <begin position="48"/>
        <end position="70"/>
    </location>
</feature>
<organism evidence="8 9">
    <name type="scientific">Salimicrobium halophilum</name>
    <dbReference type="NCBI Taxonomy" id="86666"/>
    <lineage>
        <taxon>Bacteria</taxon>
        <taxon>Bacillati</taxon>
        <taxon>Bacillota</taxon>
        <taxon>Bacilli</taxon>
        <taxon>Bacillales</taxon>
        <taxon>Bacillaceae</taxon>
        <taxon>Salimicrobium</taxon>
    </lineage>
</organism>
<comment type="subcellular location">
    <subcellularLocation>
        <location evidence="1 6">Cell membrane</location>
        <topology evidence="1 6">Multi-pass membrane protein</topology>
    </subcellularLocation>
</comment>
<dbReference type="Pfam" id="PF09335">
    <property type="entry name" value="VTT_dom"/>
    <property type="match status" value="1"/>
</dbReference>
<evidence type="ECO:0000256" key="3">
    <source>
        <dbReference type="ARBA" id="ARBA00022692"/>
    </source>
</evidence>
<comment type="similarity">
    <text evidence="6">Belongs to the TVP38/TMEM64 family.</text>
</comment>
<dbReference type="OrthoDB" id="9812980at2"/>
<dbReference type="STRING" id="86666.SAMN04490247_0792"/>
<feature type="transmembrane region" description="Helical" evidence="6">
    <location>
        <begin position="186"/>
        <end position="203"/>
    </location>
</feature>
<feature type="transmembrane region" description="Helical" evidence="6">
    <location>
        <begin position="122"/>
        <end position="146"/>
    </location>
</feature>
<protein>
    <recommendedName>
        <fullName evidence="6">TVP38/TMEM64 family membrane protein</fullName>
    </recommendedName>
</protein>
<evidence type="ECO:0000313" key="8">
    <source>
        <dbReference type="EMBL" id="SDJ11401.1"/>
    </source>
</evidence>
<dbReference type="PANTHER" id="PTHR12677:SF59">
    <property type="entry name" value="GOLGI APPARATUS MEMBRANE PROTEIN TVP38-RELATED"/>
    <property type="match status" value="1"/>
</dbReference>
<evidence type="ECO:0000256" key="2">
    <source>
        <dbReference type="ARBA" id="ARBA00022475"/>
    </source>
</evidence>
<evidence type="ECO:0000256" key="1">
    <source>
        <dbReference type="ARBA" id="ARBA00004651"/>
    </source>
</evidence>
<feature type="transmembrane region" description="Helical" evidence="6">
    <location>
        <begin position="9"/>
        <end position="28"/>
    </location>
</feature>
<feature type="transmembrane region" description="Helical" evidence="6">
    <location>
        <begin position="158"/>
        <end position="180"/>
    </location>
</feature>
<evidence type="ECO:0000259" key="7">
    <source>
        <dbReference type="Pfam" id="PF09335"/>
    </source>
</evidence>
<sequence>MSRRGTKVRLFLVLTGFLFLLIWVNYRWHIGPEEVRTFIMSFGWKAPLIYMLLYMLAPFVFFPASVLSLTAGITYGLWPGMLFIWVGAVGAASTGYLIGSFLGTKIASLRHFEITDRLQKQVATQGFLFVLTLRLIPLMGFGLLSYLSGWLDIRFRTYITATMIGILPGTFAYVTVGASLDSGNPWLIAAAVSFAACFFGIMYKYRDKVRTWIGFEDKE</sequence>
<name>A0A1G8R358_9BACI</name>
<evidence type="ECO:0000313" key="9">
    <source>
        <dbReference type="Proteomes" id="UP000199225"/>
    </source>
</evidence>
<gene>
    <name evidence="8" type="ORF">SAMN04490247_0792</name>
</gene>
<dbReference type="EMBL" id="FNEV01000002">
    <property type="protein sequence ID" value="SDJ11401.1"/>
    <property type="molecule type" value="Genomic_DNA"/>
</dbReference>